<name>A0ABN9T8D3_9DINO</name>
<evidence type="ECO:0000313" key="1">
    <source>
        <dbReference type="EMBL" id="CAK0841368.1"/>
    </source>
</evidence>
<protein>
    <submittedName>
        <fullName evidence="1">Uncharacterized protein</fullName>
    </submittedName>
</protein>
<keyword evidence="2" id="KW-1185">Reference proteome</keyword>
<proteinExistence type="predicted"/>
<dbReference type="Proteomes" id="UP001189429">
    <property type="component" value="Unassembled WGS sequence"/>
</dbReference>
<evidence type="ECO:0000313" key="2">
    <source>
        <dbReference type="Proteomes" id="UP001189429"/>
    </source>
</evidence>
<dbReference type="EMBL" id="CAUYUJ010014449">
    <property type="protein sequence ID" value="CAK0841368.1"/>
    <property type="molecule type" value="Genomic_DNA"/>
</dbReference>
<reference evidence="1" key="1">
    <citation type="submission" date="2023-10" db="EMBL/GenBank/DDBJ databases">
        <authorList>
            <person name="Chen Y."/>
            <person name="Shah S."/>
            <person name="Dougan E. K."/>
            <person name="Thang M."/>
            <person name="Chan C."/>
        </authorList>
    </citation>
    <scope>NUCLEOTIDE SEQUENCE [LARGE SCALE GENOMIC DNA]</scope>
</reference>
<gene>
    <name evidence="1" type="ORF">PCOR1329_LOCUS36587</name>
</gene>
<accession>A0ABN9T8D3</accession>
<sequence>MAPADLAGVWSSPLPVALAGGDGGAYRSDCGYMLAFDRATRAVTLSFGGSTVDGKVNAGLTRIQWSSGAAWTREVVEERRRSVVAEAQPHMLSGRAVDCIVDRINEAVDIPLMSEQAERKFIFEPLMKNVNANLRGALLTFMAEPWVDALRTLLDDAMEHREKTAKIQQILAHHVRAPLVEALNKRIDIPLLTESMEAKLFKPIVQKLLDEVVELSVLGMERHGLV</sequence>
<organism evidence="1 2">
    <name type="scientific">Prorocentrum cordatum</name>
    <dbReference type="NCBI Taxonomy" id="2364126"/>
    <lineage>
        <taxon>Eukaryota</taxon>
        <taxon>Sar</taxon>
        <taxon>Alveolata</taxon>
        <taxon>Dinophyceae</taxon>
        <taxon>Prorocentrales</taxon>
        <taxon>Prorocentraceae</taxon>
        <taxon>Prorocentrum</taxon>
    </lineage>
</organism>
<comment type="caution">
    <text evidence="1">The sequence shown here is derived from an EMBL/GenBank/DDBJ whole genome shotgun (WGS) entry which is preliminary data.</text>
</comment>